<dbReference type="Proteomes" id="UP000302139">
    <property type="component" value="Unassembled WGS sequence"/>
</dbReference>
<dbReference type="EMBL" id="BJHX01000001">
    <property type="protein sequence ID" value="GDY68096.1"/>
    <property type="molecule type" value="Genomic_DNA"/>
</dbReference>
<reference evidence="2 3" key="1">
    <citation type="submission" date="2019-04" db="EMBL/GenBank/DDBJ databases">
        <title>Draft genome sequences of Streptomyces avermitilis ATCC 31267.</title>
        <authorList>
            <person name="Komaki H."/>
            <person name="Tamura T."/>
            <person name="Hosoyama A."/>
        </authorList>
    </citation>
    <scope>NUCLEOTIDE SEQUENCE [LARGE SCALE GENOMIC DNA]</scope>
    <source>
        <strain evidence="2 3">ATCC 31267</strain>
    </source>
</reference>
<dbReference type="Proteomes" id="UP000299211">
    <property type="component" value="Unassembled WGS sequence"/>
</dbReference>
<gene>
    <name evidence="1" type="ORF">SAV14893_074890</name>
    <name evidence="2" type="ORF">SAV31267_010500</name>
</gene>
<evidence type="ECO:0000313" key="3">
    <source>
        <dbReference type="Proteomes" id="UP000299211"/>
    </source>
</evidence>
<protein>
    <submittedName>
        <fullName evidence="1">Uncharacterized protein</fullName>
    </submittedName>
</protein>
<organism evidence="1 4">
    <name type="scientific">Streptomyces avermitilis</name>
    <dbReference type="NCBI Taxonomy" id="33903"/>
    <lineage>
        <taxon>Bacteria</taxon>
        <taxon>Bacillati</taxon>
        <taxon>Actinomycetota</taxon>
        <taxon>Actinomycetes</taxon>
        <taxon>Kitasatosporales</taxon>
        <taxon>Streptomycetaceae</taxon>
        <taxon>Streptomyces</taxon>
    </lineage>
</organism>
<evidence type="ECO:0000313" key="1">
    <source>
        <dbReference type="EMBL" id="GDY68096.1"/>
    </source>
</evidence>
<reference evidence="1 4" key="2">
    <citation type="submission" date="2019-04" db="EMBL/GenBank/DDBJ databases">
        <title>Draft genome sequences of Streptomyces avermitilis NBRC 14893.</title>
        <authorList>
            <person name="Komaki H."/>
            <person name="Tamura T."/>
            <person name="Hosoyama A."/>
        </authorList>
    </citation>
    <scope>NUCLEOTIDE SEQUENCE [LARGE SCALE GENOMIC DNA]</scope>
    <source>
        <strain evidence="1 4">NBRC 14893</strain>
    </source>
</reference>
<evidence type="ECO:0000313" key="2">
    <source>
        <dbReference type="EMBL" id="GDY71565.1"/>
    </source>
</evidence>
<name>A0A4D4M846_STRAX</name>
<dbReference type="EMBL" id="BJHY01000001">
    <property type="protein sequence ID" value="GDY71565.1"/>
    <property type="molecule type" value="Genomic_DNA"/>
</dbReference>
<comment type="caution">
    <text evidence="1">The sequence shown here is derived from an EMBL/GenBank/DDBJ whole genome shotgun (WGS) entry which is preliminary data.</text>
</comment>
<dbReference type="AlphaFoldDB" id="A0A4D4M846"/>
<accession>A0A4D4M846</accession>
<evidence type="ECO:0000313" key="4">
    <source>
        <dbReference type="Proteomes" id="UP000302139"/>
    </source>
</evidence>
<sequence>MTPWFPGFPASVLASVGDSAVRPGSCRKPLGALYVESGKEWVLPFPFIVRSGRTTSSRIGSAPRTAAASAQEDLPWEIVAAPHERRAELAGRLHDTELAGNDTTCAAGAYI</sequence>
<proteinExistence type="predicted"/>